<dbReference type="EMBL" id="BK032828">
    <property type="protein sequence ID" value="DAF62791.1"/>
    <property type="molecule type" value="Genomic_DNA"/>
</dbReference>
<feature type="domain" description="DUF4224" evidence="2">
    <location>
        <begin position="5"/>
        <end position="46"/>
    </location>
</feature>
<dbReference type="Pfam" id="PF13986">
    <property type="entry name" value="DUF4224"/>
    <property type="match status" value="1"/>
</dbReference>
<protein>
    <recommendedName>
        <fullName evidence="2">DUF4224 domain-containing protein</fullName>
    </recommendedName>
</protein>
<accession>A0A8S5TII3</accession>
<feature type="compositionally biased region" description="Basic residues" evidence="1">
    <location>
        <begin position="59"/>
        <end position="77"/>
    </location>
</feature>
<evidence type="ECO:0000259" key="2">
    <source>
        <dbReference type="Pfam" id="PF13986"/>
    </source>
</evidence>
<feature type="region of interest" description="Disordered" evidence="1">
    <location>
        <begin position="52"/>
        <end position="77"/>
    </location>
</feature>
<evidence type="ECO:0000256" key="1">
    <source>
        <dbReference type="SAM" id="MobiDB-lite"/>
    </source>
</evidence>
<dbReference type="InterPro" id="IPR025319">
    <property type="entry name" value="DUF4224"/>
</dbReference>
<sequence>MSEMFLTRDEVASLTDYKRYGKQCDVLRQMGIPFITNPTGRPIVIRAVLEGRQEQAASPRRKWQSSKAKPKPKPKPN</sequence>
<organism evidence="3">
    <name type="scientific">Myoviridae sp. ctiv53</name>
    <dbReference type="NCBI Taxonomy" id="2827703"/>
    <lineage>
        <taxon>Viruses</taxon>
        <taxon>Duplodnaviria</taxon>
        <taxon>Heunggongvirae</taxon>
        <taxon>Uroviricota</taxon>
        <taxon>Caudoviricetes</taxon>
    </lineage>
</organism>
<evidence type="ECO:0000313" key="3">
    <source>
        <dbReference type="EMBL" id="DAF62791.1"/>
    </source>
</evidence>
<reference evidence="3" key="1">
    <citation type="journal article" date="2021" name="Proc. Natl. Acad. Sci. U.S.A.">
        <title>A Catalog of Tens of Thousands of Viruses from Human Metagenomes Reveals Hidden Associations with Chronic Diseases.</title>
        <authorList>
            <person name="Tisza M.J."/>
            <person name="Buck C.B."/>
        </authorList>
    </citation>
    <scope>NUCLEOTIDE SEQUENCE</scope>
    <source>
        <strain evidence="3">Ctiv53</strain>
    </source>
</reference>
<proteinExistence type="predicted"/>
<name>A0A8S5TII3_9CAUD</name>